<organism evidence="12 13">
    <name type="scientific">Microthyrium microscopicum</name>
    <dbReference type="NCBI Taxonomy" id="703497"/>
    <lineage>
        <taxon>Eukaryota</taxon>
        <taxon>Fungi</taxon>
        <taxon>Dikarya</taxon>
        <taxon>Ascomycota</taxon>
        <taxon>Pezizomycotina</taxon>
        <taxon>Dothideomycetes</taxon>
        <taxon>Dothideomycetes incertae sedis</taxon>
        <taxon>Microthyriales</taxon>
        <taxon>Microthyriaceae</taxon>
        <taxon>Microthyrium</taxon>
    </lineage>
</organism>
<dbReference type="Gene3D" id="1.50.40.10">
    <property type="entry name" value="Mitochondrial carrier domain"/>
    <property type="match status" value="2"/>
</dbReference>
<sequence length="325" mass="34926">MANNGGHPNTTSDILLAGAFAAFTIDLLIYPLDTIKTRLQSKNYATRYLLSSGAYNRPALFRGVYQGLGSVIVATLPSSGAFFLTYESTKSLLTTTTTLPLPLLHALSSATAELVSCAILTPAEVIKQNAQIASTSSSSSLSVLRQFFRQRPSALFRGYTALAARNLPFTAMQFPVFEALRARVRKGREDRGLWTGTLGEQAVVTGVCAGVAGAGAAAVTTPVDVVKTRVMLAAAEEGGQKRDGGDGREKIRGADGKVEGRKTLSEVKVFKEIWREGGVKELFRGGALRSVWTMVGSGLYLGVYDFGRVYLARRRGEKVDMDDLE</sequence>
<dbReference type="PANTHER" id="PTHR45667">
    <property type="entry name" value="S-ADENOSYLMETHIONINE MITOCHONDRIAL CARRIER PROTEIN"/>
    <property type="match status" value="1"/>
</dbReference>
<dbReference type="InterPro" id="IPR023395">
    <property type="entry name" value="MCP_dom_sf"/>
</dbReference>
<evidence type="ECO:0000256" key="6">
    <source>
        <dbReference type="ARBA" id="ARBA00022792"/>
    </source>
</evidence>
<dbReference type="GO" id="GO:0016020">
    <property type="term" value="C:membrane"/>
    <property type="evidence" value="ECO:0007669"/>
    <property type="project" value="UniProtKB-SubCell"/>
</dbReference>
<evidence type="ECO:0000256" key="9">
    <source>
        <dbReference type="PROSITE-ProRule" id="PRU00282"/>
    </source>
</evidence>
<evidence type="ECO:0000256" key="7">
    <source>
        <dbReference type="ARBA" id="ARBA00022989"/>
    </source>
</evidence>
<dbReference type="PROSITE" id="PS50920">
    <property type="entry name" value="SOLCAR"/>
    <property type="match status" value="3"/>
</dbReference>
<evidence type="ECO:0000256" key="1">
    <source>
        <dbReference type="ARBA" id="ARBA00004141"/>
    </source>
</evidence>
<keyword evidence="5" id="KW-0677">Repeat</keyword>
<keyword evidence="8 9" id="KW-0472">Membrane</keyword>
<comment type="similarity">
    <text evidence="2 10">Belongs to the mitochondrial carrier (TC 2.A.29) family.</text>
</comment>
<dbReference type="InterPro" id="IPR018108">
    <property type="entry name" value="MCP_transmembrane"/>
</dbReference>
<feature type="repeat" description="Solcar" evidence="9">
    <location>
        <begin position="9"/>
        <end position="92"/>
    </location>
</feature>
<feature type="repeat" description="Solcar" evidence="9">
    <location>
        <begin position="100"/>
        <end position="183"/>
    </location>
</feature>
<dbReference type="Pfam" id="PF00153">
    <property type="entry name" value="Mito_carr"/>
    <property type="match status" value="3"/>
</dbReference>
<keyword evidence="4 9" id="KW-0812">Transmembrane</keyword>
<keyword evidence="13" id="KW-1185">Reference proteome</keyword>
<dbReference type="EMBL" id="MU004237">
    <property type="protein sequence ID" value="KAF2667522.1"/>
    <property type="molecule type" value="Genomic_DNA"/>
</dbReference>
<keyword evidence="7 11" id="KW-1133">Transmembrane helix</keyword>
<feature type="transmembrane region" description="Helical" evidence="11">
    <location>
        <begin position="14"/>
        <end position="32"/>
    </location>
</feature>
<accession>A0A6A6U5U6</accession>
<proteinExistence type="inferred from homology"/>
<keyword evidence="3 10" id="KW-0813">Transport</keyword>
<evidence type="ECO:0000256" key="4">
    <source>
        <dbReference type="ARBA" id="ARBA00022692"/>
    </source>
</evidence>
<evidence type="ECO:0000256" key="2">
    <source>
        <dbReference type="ARBA" id="ARBA00006375"/>
    </source>
</evidence>
<evidence type="ECO:0000256" key="3">
    <source>
        <dbReference type="ARBA" id="ARBA00022448"/>
    </source>
</evidence>
<evidence type="ECO:0000313" key="13">
    <source>
        <dbReference type="Proteomes" id="UP000799302"/>
    </source>
</evidence>
<dbReference type="AlphaFoldDB" id="A0A6A6U5U6"/>
<comment type="subcellular location">
    <subcellularLocation>
        <location evidence="1">Membrane</location>
        <topology evidence="1">Multi-pass membrane protein</topology>
    </subcellularLocation>
</comment>
<evidence type="ECO:0000256" key="11">
    <source>
        <dbReference type="SAM" id="Phobius"/>
    </source>
</evidence>
<evidence type="ECO:0000256" key="8">
    <source>
        <dbReference type="ARBA" id="ARBA00023136"/>
    </source>
</evidence>
<dbReference type="OrthoDB" id="250329at2759"/>
<protein>
    <submittedName>
        <fullName evidence="12">Mitochondrial carrier</fullName>
    </submittedName>
</protein>
<keyword evidence="6" id="KW-0496">Mitochondrion</keyword>
<keyword evidence="6" id="KW-0999">Mitochondrion inner membrane</keyword>
<feature type="repeat" description="Solcar" evidence="9">
    <location>
        <begin position="200"/>
        <end position="310"/>
    </location>
</feature>
<dbReference type="Proteomes" id="UP000799302">
    <property type="component" value="Unassembled WGS sequence"/>
</dbReference>
<name>A0A6A6U5U6_9PEZI</name>
<gene>
    <name evidence="12" type="ORF">BT63DRAFT_441153</name>
</gene>
<dbReference type="SUPFAM" id="SSF103506">
    <property type="entry name" value="Mitochondrial carrier"/>
    <property type="match status" value="1"/>
</dbReference>
<reference evidence="12" key="1">
    <citation type="journal article" date="2020" name="Stud. Mycol.">
        <title>101 Dothideomycetes genomes: a test case for predicting lifestyles and emergence of pathogens.</title>
        <authorList>
            <person name="Haridas S."/>
            <person name="Albert R."/>
            <person name="Binder M."/>
            <person name="Bloem J."/>
            <person name="Labutti K."/>
            <person name="Salamov A."/>
            <person name="Andreopoulos B."/>
            <person name="Baker S."/>
            <person name="Barry K."/>
            <person name="Bills G."/>
            <person name="Bluhm B."/>
            <person name="Cannon C."/>
            <person name="Castanera R."/>
            <person name="Culley D."/>
            <person name="Daum C."/>
            <person name="Ezra D."/>
            <person name="Gonzalez J."/>
            <person name="Henrissat B."/>
            <person name="Kuo A."/>
            <person name="Liang C."/>
            <person name="Lipzen A."/>
            <person name="Lutzoni F."/>
            <person name="Magnuson J."/>
            <person name="Mondo S."/>
            <person name="Nolan M."/>
            <person name="Ohm R."/>
            <person name="Pangilinan J."/>
            <person name="Park H.-J."/>
            <person name="Ramirez L."/>
            <person name="Alfaro M."/>
            <person name="Sun H."/>
            <person name="Tritt A."/>
            <person name="Yoshinaga Y."/>
            <person name="Zwiers L.-H."/>
            <person name="Turgeon B."/>
            <person name="Goodwin S."/>
            <person name="Spatafora J."/>
            <person name="Crous P."/>
            <person name="Grigoriev I."/>
        </authorList>
    </citation>
    <scope>NUCLEOTIDE SEQUENCE</scope>
    <source>
        <strain evidence="12">CBS 115976</strain>
    </source>
</reference>
<evidence type="ECO:0000256" key="5">
    <source>
        <dbReference type="ARBA" id="ARBA00022737"/>
    </source>
</evidence>
<evidence type="ECO:0000313" key="12">
    <source>
        <dbReference type="EMBL" id="KAF2667522.1"/>
    </source>
</evidence>
<evidence type="ECO:0000256" key="10">
    <source>
        <dbReference type="RuleBase" id="RU000488"/>
    </source>
</evidence>